<evidence type="ECO:0000313" key="4">
    <source>
        <dbReference type="EMBL" id="ETN36694.1"/>
    </source>
</evidence>
<dbReference type="InParanoid" id="W2RLT2"/>
<keyword evidence="5" id="KW-1185">Reference proteome</keyword>
<dbReference type="Gene3D" id="3.40.50.720">
    <property type="entry name" value="NAD(P)-binding Rossmann-like Domain"/>
    <property type="match status" value="1"/>
</dbReference>
<dbReference type="Pfam" id="PF23441">
    <property type="entry name" value="SDR"/>
    <property type="match status" value="1"/>
</dbReference>
<evidence type="ECO:0000256" key="3">
    <source>
        <dbReference type="ARBA" id="ARBA00023002"/>
    </source>
</evidence>
<gene>
    <name evidence="4" type="ORF">HMPREF1541_08972</name>
</gene>
<evidence type="ECO:0000313" key="5">
    <source>
        <dbReference type="Proteomes" id="UP000030752"/>
    </source>
</evidence>
<name>W2RLT2_CYPE1</name>
<dbReference type="PANTHER" id="PTHR43477:SF1">
    <property type="entry name" value="DIHYDROANTICAPSIN 7-DEHYDROGENASE"/>
    <property type="match status" value="1"/>
</dbReference>
<dbReference type="InterPro" id="IPR051122">
    <property type="entry name" value="SDR_DHRS6-like"/>
</dbReference>
<reference evidence="4 5" key="1">
    <citation type="submission" date="2013-03" db="EMBL/GenBank/DDBJ databases">
        <title>The Genome Sequence of Phialophora europaea CBS 101466.</title>
        <authorList>
            <consortium name="The Broad Institute Genomics Platform"/>
            <person name="Cuomo C."/>
            <person name="de Hoog S."/>
            <person name="Gorbushina A."/>
            <person name="Walker B."/>
            <person name="Young S.K."/>
            <person name="Zeng Q."/>
            <person name="Gargeya S."/>
            <person name="Fitzgerald M."/>
            <person name="Haas B."/>
            <person name="Abouelleil A."/>
            <person name="Allen A.W."/>
            <person name="Alvarado L."/>
            <person name="Arachchi H.M."/>
            <person name="Berlin A.M."/>
            <person name="Chapman S.B."/>
            <person name="Gainer-Dewar J."/>
            <person name="Goldberg J."/>
            <person name="Griggs A."/>
            <person name="Gujja S."/>
            <person name="Hansen M."/>
            <person name="Howarth C."/>
            <person name="Imamovic A."/>
            <person name="Ireland A."/>
            <person name="Larimer J."/>
            <person name="McCowan C."/>
            <person name="Murphy C."/>
            <person name="Pearson M."/>
            <person name="Poon T.W."/>
            <person name="Priest M."/>
            <person name="Roberts A."/>
            <person name="Saif S."/>
            <person name="Shea T."/>
            <person name="Sisk P."/>
            <person name="Sykes S."/>
            <person name="Wortman J."/>
            <person name="Nusbaum C."/>
            <person name="Birren B."/>
        </authorList>
    </citation>
    <scope>NUCLEOTIDE SEQUENCE [LARGE SCALE GENOMIC DNA]</scope>
    <source>
        <strain evidence="4 5">CBS 101466</strain>
    </source>
</reference>
<dbReference type="SUPFAM" id="SSF51735">
    <property type="entry name" value="NAD(P)-binding Rossmann-fold domains"/>
    <property type="match status" value="1"/>
</dbReference>
<dbReference type="VEuPathDB" id="FungiDB:HMPREF1541_08972"/>
<dbReference type="GO" id="GO:0016491">
    <property type="term" value="F:oxidoreductase activity"/>
    <property type="evidence" value="ECO:0007669"/>
    <property type="project" value="UniProtKB-KW"/>
</dbReference>
<keyword evidence="3" id="KW-0560">Oxidoreductase</keyword>
<dbReference type="eggNOG" id="KOG0725">
    <property type="taxonomic scope" value="Eukaryota"/>
</dbReference>
<dbReference type="PRINTS" id="PR00081">
    <property type="entry name" value="GDHRDH"/>
</dbReference>
<dbReference type="AlphaFoldDB" id="W2RLT2"/>
<evidence type="ECO:0000256" key="2">
    <source>
        <dbReference type="ARBA" id="ARBA00022857"/>
    </source>
</evidence>
<dbReference type="STRING" id="1220924.W2RLT2"/>
<dbReference type="EMBL" id="KB822725">
    <property type="protein sequence ID" value="ETN36694.1"/>
    <property type="molecule type" value="Genomic_DNA"/>
</dbReference>
<dbReference type="InterPro" id="IPR036291">
    <property type="entry name" value="NAD(P)-bd_dom_sf"/>
</dbReference>
<dbReference type="RefSeq" id="XP_008721512.1">
    <property type="nucleotide sequence ID" value="XM_008723290.1"/>
</dbReference>
<proteinExistence type="inferred from homology"/>
<keyword evidence="2" id="KW-0521">NADP</keyword>
<evidence type="ECO:0000256" key="1">
    <source>
        <dbReference type="ARBA" id="ARBA00006484"/>
    </source>
</evidence>
<dbReference type="PANTHER" id="PTHR43477">
    <property type="entry name" value="DIHYDROANTICAPSIN 7-DEHYDROGENASE"/>
    <property type="match status" value="1"/>
</dbReference>
<organism evidence="4 5">
    <name type="scientific">Cyphellophora europaea (strain CBS 101466)</name>
    <name type="common">Phialophora europaea</name>
    <dbReference type="NCBI Taxonomy" id="1220924"/>
    <lineage>
        <taxon>Eukaryota</taxon>
        <taxon>Fungi</taxon>
        <taxon>Dikarya</taxon>
        <taxon>Ascomycota</taxon>
        <taxon>Pezizomycotina</taxon>
        <taxon>Eurotiomycetes</taxon>
        <taxon>Chaetothyriomycetidae</taxon>
        <taxon>Chaetothyriales</taxon>
        <taxon>Cyphellophoraceae</taxon>
        <taxon>Cyphellophora</taxon>
    </lineage>
</organism>
<dbReference type="InterPro" id="IPR057571">
    <property type="entry name" value="SDR_PhqE-like"/>
</dbReference>
<dbReference type="InterPro" id="IPR002347">
    <property type="entry name" value="SDR_fam"/>
</dbReference>
<dbReference type="HOGENOM" id="CLU_010194_15_2_1"/>
<dbReference type="Proteomes" id="UP000030752">
    <property type="component" value="Unassembled WGS sequence"/>
</dbReference>
<dbReference type="GeneID" id="19976311"/>
<protein>
    <submittedName>
        <fullName evidence="4">Uncharacterized protein</fullName>
    </submittedName>
</protein>
<dbReference type="OrthoDB" id="294295at2759"/>
<comment type="similarity">
    <text evidence="1">Belongs to the short-chain dehydrogenases/reductases (SDR) family.</text>
</comment>
<accession>W2RLT2</accession>
<sequence>MALKYINKLEGKLVIIIGGTSGIGFAVAEACVEHGARVVVASRKQQNVDSTVAALKKAYPDAKGDIRGHTCDTAADDAESEMTRLFGYATDGGTVKVDHVVDTAGETGSPIHGLQSVTSEDLAKVQKSRVIGPILLAKVVQKYIKPESSSSFTMTSGVLTFRPFKAMSMQIAAGGGREVMTRALAVEMAPIRVNVVSPGAIQTPLLDLAAEAMGGKENMRQYFASTTLVNAVGTVEDCAEAYLCAIKNNFMTGTVLHAEGGTLLKT</sequence>